<dbReference type="InterPro" id="IPR003615">
    <property type="entry name" value="HNH_nuc"/>
</dbReference>
<sequence>MHSAVPPASERRESIPGMATTTADDPWLRELLLRGDWHPDGDRAEGMAAVLASGDPAVDGSGGVTRALLSALGAAWERGWQPADVVHAVRRRCPARSARLVVALVAEDARATDAASRAPAVWVDQLRELGALRAGEPAVVAAWHRAEGRPAEEAWRAVLLLAGALTGLARLDQLVPPPSRWGARARRPAVAPGPDDARVLRRVRALLAKAESTEYAEEAEALTAKAQELMTRLVWYPGLGIVNLVGVAADLDAVELLFTSLLLQAGQALAAAERTAGRRSVSRSFRRAFLVGYAGRVGERLTSARERATSEAAADQGVDLLPALRSRQEAVDDAFTELFPRVRSTRSRSSMDAGGWWPGARPPTPRTSGRATRPCAEARRSRGDLPPQVLPRCTSPRERPRSSSTVLTPPHEWPLSPSRNATPRRSRWNPVPRGHRRPATSGKGRVRQRAPAPPPRADVHPGRSRENVRVPRSRPTTGPPQDPPVRPLQCAHVSPLTSRFCPWHALPSEHLIEKEAPCPSSAAHPTHPAARCPTWPGRSPPAVRLAAATATWLRLVAEFDERDGWHGWGIRSCAQWLSWQCGLAPGAAREHVRVARALRTLPLTEAAFADGRLSYSKVRALTRIAEPDTEETLLDLATETTAAQLERFVRSWRRADADDADDPPDRPEPQERFEYWWDEDGMLNARLRMRPEQGTDLIIAVESEAERQARRERAQNARARTAAHPPGLDWREQQELDRRCADDDEVAGLARQRATARRLAALASLARAGVDRDRRPGDPPGREVVVHIDATELADDTAAGRAHVQGGPALTAAQARRIVCDATVVTMLERGREPLALGRRRRRASKAQRRALLGRDGGCARPGCPETRIERLHAHHLRHWLFGGRTDLDNLVLLCDADHGLVHDLDLVVARVDGRLVVTAPDGRHVWGTADAAFHAGLAGLGDRPAPNVTDVHERSAGAKPTTADPLTGVHPIDVETGRRPALPLDAVLDPGRHPARQRRRTTAGGRGRRSWTRPGGGAARPAPAGPPRSRWPRDRRRVRRAPGVEQTVAAMNRTLFPTGEPPLPDAVHVNGERMDLRYAVGVLMSHRDLIRRLAAEAGST</sequence>
<protein>
    <submittedName>
        <fullName evidence="4">HNH endonuclease</fullName>
    </submittedName>
</protein>
<dbReference type="InterPro" id="IPR024498">
    <property type="entry name" value="DUF2786"/>
</dbReference>
<evidence type="ECO:0000256" key="2">
    <source>
        <dbReference type="SAM" id="MobiDB-lite"/>
    </source>
</evidence>
<name>A0A1H3PX59_9ACTN</name>
<feature type="region of interest" description="Disordered" evidence="2">
    <location>
        <begin position="344"/>
        <end position="488"/>
    </location>
</feature>
<dbReference type="InterPro" id="IPR002711">
    <property type="entry name" value="HNH"/>
</dbReference>
<dbReference type="Proteomes" id="UP000198921">
    <property type="component" value="Unassembled WGS sequence"/>
</dbReference>
<keyword evidence="4" id="KW-0378">Hydrolase</keyword>
<feature type="domain" description="HNH nuclease" evidence="3">
    <location>
        <begin position="847"/>
        <end position="900"/>
    </location>
</feature>
<dbReference type="CDD" id="cd00085">
    <property type="entry name" value="HNHc"/>
    <property type="match status" value="1"/>
</dbReference>
<keyword evidence="4" id="KW-0255">Endonuclease</keyword>
<dbReference type="GO" id="GO:0003676">
    <property type="term" value="F:nucleic acid binding"/>
    <property type="evidence" value="ECO:0007669"/>
    <property type="project" value="InterPro"/>
</dbReference>
<dbReference type="Pfam" id="PF10979">
    <property type="entry name" value="DUF2786"/>
    <property type="match status" value="1"/>
</dbReference>
<evidence type="ECO:0000256" key="1">
    <source>
        <dbReference type="ARBA" id="ARBA00023450"/>
    </source>
</evidence>
<dbReference type="SMART" id="SM00507">
    <property type="entry name" value="HNHc"/>
    <property type="match status" value="1"/>
</dbReference>
<feature type="region of interest" description="Disordered" evidence="2">
    <location>
        <begin position="1"/>
        <end position="21"/>
    </location>
</feature>
<dbReference type="STRING" id="1137993.SAMN05660209_04524"/>
<keyword evidence="4" id="KW-0540">Nuclease</keyword>
<feature type="compositionally biased region" description="Basic residues" evidence="2">
    <location>
        <begin position="994"/>
        <end position="1012"/>
    </location>
</feature>
<reference evidence="5" key="1">
    <citation type="submission" date="2016-10" db="EMBL/GenBank/DDBJ databases">
        <authorList>
            <person name="Varghese N."/>
            <person name="Submissions S."/>
        </authorList>
    </citation>
    <scope>NUCLEOTIDE SEQUENCE [LARGE SCALE GENOMIC DNA]</scope>
    <source>
        <strain evidence="5">DSM 45422</strain>
    </source>
</reference>
<comment type="similarity">
    <text evidence="1">Belongs to the Rv1128c/1148c/1588c/1702c/1945/3466 family.</text>
</comment>
<dbReference type="InterPro" id="IPR003870">
    <property type="entry name" value="DUF222"/>
</dbReference>
<evidence type="ECO:0000313" key="4">
    <source>
        <dbReference type="EMBL" id="SDZ05892.1"/>
    </source>
</evidence>
<organism evidence="4 5">
    <name type="scientific">Geodermatophilus africanus</name>
    <dbReference type="NCBI Taxonomy" id="1137993"/>
    <lineage>
        <taxon>Bacteria</taxon>
        <taxon>Bacillati</taxon>
        <taxon>Actinomycetota</taxon>
        <taxon>Actinomycetes</taxon>
        <taxon>Geodermatophilales</taxon>
        <taxon>Geodermatophilaceae</taxon>
        <taxon>Geodermatophilus</taxon>
    </lineage>
</organism>
<evidence type="ECO:0000313" key="5">
    <source>
        <dbReference type="Proteomes" id="UP000198921"/>
    </source>
</evidence>
<keyword evidence="5" id="KW-1185">Reference proteome</keyword>
<dbReference type="GO" id="GO:0008270">
    <property type="term" value="F:zinc ion binding"/>
    <property type="evidence" value="ECO:0007669"/>
    <property type="project" value="InterPro"/>
</dbReference>
<evidence type="ECO:0000259" key="3">
    <source>
        <dbReference type="SMART" id="SM00507"/>
    </source>
</evidence>
<feature type="region of interest" description="Disordered" evidence="2">
    <location>
        <begin position="945"/>
        <end position="1041"/>
    </location>
</feature>
<feature type="compositionally biased region" description="Basic and acidic residues" evidence="2">
    <location>
        <begin position="457"/>
        <end position="469"/>
    </location>
</feature>
<dbReference type="AlphaFoldDB" id="A0A1H3PX59"/>
<feature type="compositionally biased region" description="Basic residues" evidence="2">
    <location>
        <begin position="422"/>
        <end position="448"/>
    </location>
</feature>
<proteinExistence type="inferred from homology"/>
<dbReference type="GO" id="GO:0004519">
    <property type="term" value="F:endonuclease activity"/>
    <property type="evidence" value="ECO:0007669"/>
    <property type="project" value="UniProtKB-KW"/>
</dbReference>
<dbReference type="Pfam" id="PF02720">
    <property type="entry name" value="DUF222"/>
    <property type="match status" value="1"/>
</dbReference>
<dbReference type="EMBL" id="FNOT01000018">
    <property type="protein sequence ID" value="SDZ05892.1"/>
    <property type="molecule type" value="Genomic_DNA"/>
</dbReference>
<feature type="compositionally biased region" description="Pro residues" evidence="2">
    <location>
        <begin position="477"/>
        <end position="486"/>
    </location>
</feature>
<accession>A0A1H3PX59</accession>
<gene>
    <name evidence="4" type="ORF">SAMN05660209_04524</name>
</gene>
<dbReference type="Pfam" id="PF01844">
    <property type="entry name" value="HNH"/>
    <property type="match status" value="1"/>
</dbReference>